<feature type="compositionally biased region" description="Low complexity" evidence="2">
    <location>
        <begin position="573"/>
        <end position="598"/>
    </location>
</feature>
<evidence type="ECO:0000259" key="3">
    <source>
        <dbReference type="Pfam" id="PF15249"/>
    </source>
</evidence>
<feature type="compositionally biased region" description="Polar residues" evidence="2">
    <location>
        <begin position="415"/>
        <end position="430"/>
    </location>
</feature>
<evidence type="ECO:0000256" key="1">
    <source>
        <dbReference type="SAM" id="Coils"/>
    </source>
</evidence>
<dbReference type="STRING" id="5643.A0A060SIX4"/>
<feature type="compositionally biased region" description="Polar residues" evidence="2">
    <location>
        <begin position="599"/>
        <end position="609"/>
    </location>
</feature>
<protein>
    <recommendedName>
        <fullName evidence="3">GLTSCR protein conserved domain-containing protein</fullName>
    </recommendedName>
</protein>
<name>A0A060SIX4_PYCCI</name>
<comment type="caution">
    <text evidence="4">The sequence shown here is derived from an EMBL/GenBank/DDBJ whole genome shotgun (WGS) entry which is preliminary data.</text>
</comment>
<reference evidence="4" key="1">
    <citation type="submission" date="2014-01" db="EMBL/GenBank/DDBJ databases">
        <title>The genome of the white-rot fungus Pycnoporus cinnabarinus: a basidiomycete model with a versatile arsenal for lignocellulosic biomass breakdown.</title>
        <authorList>
            <person name="Levasseur A."/>
            <person name="Lomascolo A."/>
            <person name="Ruiz-Duenas F.J."/>
            <person name="Uzan E."/>
            <person name="Piumi F."/>
            <person name="Kues U."/>
            <person name="Ram A.F.J."/>
            <person name="Murat C."/>
            <person name="Haon M."/>
            <person name="Benoit I."/>
            <person name="Arfi Y."/>
            <person name="Chevret D."/>
            <person name="Drula E."/>
            <person name="Kwon M.J."/>
            <person name="Gouret P."/>
            <person name="Lesage-Meessen L."/>
            <person name="Lombard V."/>
            <person name="Mariette J."/>
            <person name="Noirot C."/>
            <person name="Park J."/>
            <person name="Patyshakuliyeva A."/>
            <person name="Wieneger R.A.B."/>
            <person name="Wosten H.A.B."/>
            <person name="Martin F."/>
            <person name="Coutinho P.M."/>
            <person name="de Vries R."/>
            <person name="Martinez A.T."/>
            <person name="Klopp C."/>
            <person name="Pontarotti P."/>
            <person name="Henrissat B."/>
            <person name="Record E."/>
        </authorList>
    </citation>
    <scope>NUCLEOTIDE SEQUENCE [LARGE SCALE GENOMIC DNA]</scope>
    <source>
        <strain evidence="4">BRFM137</strain>
    </source>
</reference>
<feature type="compositionally biased region" description="Basic and acidic residues" evidence="2">
    <location>
        <begin position="64"/>
        <end position="98"/>
    </location>
</feature>
<gene>
    <name evidence="4" type="ORF">BN946_scf184979.g12</name>
</gene>
<feature type="compositionally biased region" description="Low complexity" evidence="2">
    <location>
        <begin position="36"/>
        <end position="48"/>
    </location>
</feature>
<feature type="compositionally biased region" description="Low complexity" evidence="2">
    <location>
        <begin position="380"/>
        <end position="414"/>
    </location>
</feature>
<sequence length="609" mass="63687">MSSLAGPSTHASYSSLSTHPQRPFAISTKLRRVADVDSTPSSATTPATTVPPTPIVRAQSVAETEGREQSQDRHLNGKAEDGAEEHRPPEQRRPEDVKASIIADLDAVRARTNTLSRKHGRTVEEEGAMLQTAVRVAERLAEDQRAALFPDVDTPFVDEVDVVKRLLPYHIFQQPKEDLEAMLQSGSPRASLKGKRKATEEDLLREEIADTKFAIQCWKRRRALERRFQKARIDSGKARNRASPDDQAYILAQAMLEVERADTAALQQELRAARHELDKLEREKRLAAPPPAPAPAPPAPVPNPAPTPAAMAASRPAMNIRTANYYSSSAASTTSQTPTTATFMPPYRPYSYSYSQYPTTQYTYNPHAYNATAYGGTTTPYGSTSHSTTTASTPTYTPPASSVSAASSTSSASTQVQQAQAHPSSTSNTAVPVQLPVSSLNALSALGIVPVAASAVSTTGPPPQAVIKSTNGSTLNLEINLSLLQAAQMSGLALILNALTSRGVNVDGSSSAAGSVTSNPFAAVPTATPAATSSYGTAGVSSADTVVARAAQPATNSSVPAASPGSASPPAPSSAVPSVQEGSASTASTAAVAPAPASQDSNITVPPHS</sequence>
<evidence type="ECO:0000313" key="4">
    <source>
        <dbReference type="EMBL" id="CDO74457.1"/>
    </source>
</evidence>
<evidence type="ECO:0000256" key="2">
    <source>
        <dbReference type="SAM" id="MobiDB-lite"/>
    </source>
</evidence>
<feature type="region of interest" description="Disordered" evidence="2">
    <location>
        <begin position="1"/>
        <end position="98"/>
    </location>
</feature>
<organism evidence="4 5">
    <name type="scientific">Pycnoporus cinnabarinus</name>
    <name type="common">Cinnabar-red polypore</name>
    <name type="synonym">Trametes cinnabarina</name>
    <dbReference type="NCBI Taxonomy" id="5643"/>
    <lineage>
        <taxon>Eukaryota</taxon>
        <taxon>Fungi</taxon>
        <taxon>Dikarya</taxon>
        <taxon>Basidiomycota</taxon>
        <taxon>Agaricomycotina</taxon>
        <taxon>Agaricomycetes</taxon>
        <taxon>Polyporales</taxon>
        <taxon>Polyporaceae</taxon>
        <taxon>Trametes</taxon>
    </lineage>
</organism>
<dbReference type="EMBL" id="CCBP010000174">
    <property type="protein sequence ID" value="CDO74457.1"/>
    <property type="molecule type" value="Genomic_DNA"/>
</dbReference>
<feature type="compositionally biased region" description="Polar residues" evidence="2">
    <location>
        <begin position="1"/>
        <end position="20"/>
    </location>
</feature>
<dbReference type="Pfam" id="PF15249">
    <property type="entry name" value="GLTSCR1"/>
    <property type="match status" value="1"/>
</dbReference>
<dbReference type="Proteomes" id="UP000029665">
    <property type="component" value="Unassembled WGS sequence"/>
</dbReference>
<dbReference type="InterPro" id="IPR015671">
    <property type="entry name" value="GSCR1_dom"/>
</dbReference>
<feature type="region of interest" description="Disordered" evidence="2">
    <location>
        <begin position="287"/>
        <end position="312"/>
    </location>
</feature>
<feature type="coiled-coil region" evidence="1">
    <location>
        <begin position="256"/>
        <end position="283"/>
    </location>
</feature>
<evidence type="ECO:0000313" key="5">
    <source>
        <dbReference type="Proteomes" id="UP000029665"/>
    </source>
</evidence>
<proteinExistence type="predicted"/>
<feature type="compositionally biased region" description="Low complexity" evidence="2">
    <location>
        <begin position="557"/>
        <end position="566"/>
    </location>
</feature>
<dbReference type="AlphaFoldDB" id="A0A060SIX4"/>
<keyword evidence="5" id="KW-1185">Reference proteome</keyword>
<dbReference type="HOGENOM" id="CLU_038167_1_0_1"/>
<feature type="region of interest" description="Disordered" evidence="2">
    <location>
        <begin position="380"/>
        <end position="430"/>
    </location>
</feature>
<keyword evidence="1" id="KW-0175">Coiled coil</keyword>
<dbReference type="OMA" id="ACHERYQ"/>
<feature type="domain" description="GLTSCR protein conserved" evidence="3">
    <location>
        <begin position="143"/>
        <end position="267"/>
    </location>
</feature>
<dbReference type="OrthoDB" id="2556847at2759"/>
<feature type="region of interest" description="Disordered" evidence="2">
    <location>
        <begin position="554"/>
        <end position="609"/>
    </location>
</feature>
<accession>A0A060SIX4</accession>
<feature type="compositionally biased region" description="Pro residues" evidence="2">
    <location>
        <begin position="288"/>
        <end position="307"/>
    </location>
</feature>